<dbReference type="EMBL" id="BMZG01000007">
    <property type="protein sequence ID" value="GHA75188.1"/>
    <property type="molecule type" value="Genomic_DNA"/>
</dbReference>
<keyword evidence="6 9" id="KW-0812">Transmembrane</keyword>
<evidence type="ECO:0000256" key="3">
    <source>
        <dbReference type="ARBA" id="ARBA00022448"/>
    </source>
</evidence>
<accession>A0A8J3CNJ2</accession>
<feature type="transmembrane region" description="Helical" evidence="9">
    <location>
        <begin position="472"/>
        <end position="499"/>
    </location>
</feature>
<feature type="transmembrane region" description="Helical" evidence="9">
    <location>
        <begin position="395"/>
        <end position="415"/>
    </location>
</feature>
<evidence type="ECO:0000313" key="10">
    <source>
        <dbReference type="EMBL" id="GHA75188.1"/>
    </source>
</evidence>
<feature type="transmembrane region" description="Helical" evidence="9">
    <location>
        <begin position="342"/>
        <end position="361"/>
    </location>
</feature>
<keyword evidence="5 9" id="KW-0997">Cell inner membrane</keyword>
<dbReference type="GO" id="GO:0015562">
    <property type="term" value="F:efflux transmembrane transporter activity"/>
    <property type="evidence" value="ECO:0007669"/>
    <property type="project" value="InterPro"/>
</dbReference>
<feature type="transmembrane region" description="Helical" evidence="9">
    <location>
        <begin position="1001"/>
        <end position="1027"/>
    </location>
</feature>
<name>A0A8J3CNJ2_9BURK</name>
<proteinExistence type="inferred from homology"/>
<feature type="transmembrane region" description="Helical" evidence="9">
    <location>
        <begin position="970"/>
        <end position="989"/>
    </location>
</feature>
<reference evidence="10" key="1">
    <citation type="journal article" date="2014" name="Int. J. Syst. Evol. Microbiol.">
        <title>Complete genome sequence of Corynebacterium casei LMG S-19264T (=DSM 44701T), isolated from a smear-ripened cheese.</title>
        <authorList>
            <consortium name="US DOE Joint Genome Institute (JGI-PGF)"/>
            <person name="Walter F."/>
            <person name="Albersmeier A."/>
            <person name="Kalinowski J."/>
            <person name="Ruckert C."/>
        </authorList>
    </citation>
    <scope>NUCLEOTIDE SEQUENCE</scope>
    <source>
        <strain evidence="10">KCTC 32501</strain>
    </source>
</reference>
<evidence type="ECO:0000256" key="6">
    <source>
        <dbReference type="ARBA" id="ARBA00022692"/>
    </source>
</evidence>
<evidence type="ECO:0000256" key="5">
    <source>
        <dbReference type="ARBA" id="ARBA00022519"/>
    </source>
</evidence>
<keyword evidence="11" id="KW-1185">Reference proteome</keyword>
<feature type="transmembrane region" description="Helical" evidence="9">
    <location>
        <begin position="537"/>
        <end position="557"/>
    </location>
</feature>
<comment type="caution">
    <text evidence="9">Lacks conserved residue(s) required for the propagation of feature annotation.</text>
</comment>
<dbReference type="SUPFAM" id="SSF82866">
    <property type="entry name" value="Multidrug efflux transporter AcrB transmembrane domain"/>
    <property type="match status" value="2"/>
</dbReference>
<evidence type="ECO:0000256" key="8">
    <source>
        <dbReference type="ARBA" id="ARBA00023136"/>
    </source>
</evidence>
<evidence type="ECO:0000256" key="1">
    <source>
        <dbReference type="ARBA" id="ARBA00004429"/>
    </source>
</evidence>
<evidence type="ECO:0000256" key="7">
    <source>
        <dbReference type="ARBA" id="ARBA00022989"/>
    </source>
</evidence>
<evidence type="ECO:0000256" key="9">
    <source>
        <dbReference type="RuleBase" id="RU364070"/>
    </source>
</evidence>
<dbReference type="FunFam" id="1.20.1640.10:FF:000001">
    <property type="entry name" value="Efflux pump membrane transporter"/>
    <property type="match status" value="1"/>
</dbReference>
<evidence type="ECO:0000256" key="2">
    <source>
        <dbReference type="ARBA" id="ARBA00010942"/>
    </source>
</evidence>
<dbReference type="GO" id="GO:0005886">
    <property type="term" value="C:plasma membrane"/>
    <property type="evidence" value="ECO:0007669"/>
    <property type="project" value="UniProtKB-SubCell"/>
</dbReference>
<dbReference type="RefSeq" id="WP_189493368.1">
    <property type="nucleotide sequence ID" value="NZ_BMZG01000007.1"/>
</dbReference>
<dbReference type="AlphaFoldDB" id="A0A8J3CNJ2"/>
<dbReference type="PANTHER" id="PTHR32063:SF76">
    <property type="entry name" value="EFFLUX PUMP MEMBRANE TRANSPORTER"/>
    <property type="match status" value="1"/>
</dbReference>
<dbReference type="SUPFAM" id="SSF82693">
    <property type="entry name" value="Multidrug efflux transporter AcrB pore domain, PN1, PN2, PC1 and PC2 subdomains"/>
    <property type="match status" value="3"/>
</dbReference>
<dbReference type="NCBIfam" id="TIGR00915">
    <property type="entry name" value="2A0602"/>
    <property type="match status" value="1"/>
</dbReference>
<gene>
    <name evidence="10" type="ORF">GCM10009007_15410</name>
</gene>
<feature type="transmembrane region" description="Helical" evidence="9">
    <location>
        <begin position="871"/>
        <end position="891"/>
    </location>
</feature>
<dbReference type="Gene3D" id="1.20.1640.10">
    <property type="entry name" value="Multidrug efflux transporter AcrB transmembrane domain"/>
    <property type="match status" value="2"/>
</dbReference>
<dbReference type="InterPro" id="IPR001036">
    <property type="entry name" value="Acrflvin-R"/>
</dbReference>
<dbReference type="Gene3D" id="3.30.2090.10">
    <property type="entry name" value="Multidrug efflux transporter AcrB TolC docking domain, DN and DC subdomains"/>
    <property type="match status" value="2"/>
</dbReference>
<dbReference type="PRINTS" id="PR00702">
    <property type="entry name" value="ACRIFLAVINRP"/>
</dbReference>
<comment type="caution">
    <text evidence="10">The sequence shown here is derived from an EMBL/GenBank/DDBJ whole genome shotgun (WGS) entry which is preliminary data.</text>
</comment>
<dbReference type="Pfam" id="PF00873">
    <property type="entry name" value="ACR_tran"/>
    <property type="match status" value="1"/>
</dbReference>
<comment type="subcellular location">
    <subcellularLocation>
        <location evidence="1 9">Cell inner membrane</location>
        <topology evidence="1 9">Multi-pass membrane protein</topology>
    </subcellularLocation>
</comment>
<keyword evidence="4" id="KW-1003">Cell membrane</keyword>
<dbReference type="Gene3D" id="3.30.70.1430">
    <property type="entry name" value="Multidrug efflux transporter AcrB pore domain"/>
    <property type="match status" value="2"/>
</dbReference>
<dbReference type="InterPro" id="IPR027463">
    <property type="entry name" value="AcrB_DN_DC_subdom"/>
</dbReference>
<protein>
    <recommendedName>
        <fullName evidence="9">Efflux pump membrane transporter</fullName>
    </recommendedName>
</protein>
<feature type="transmembrane region" description="Helical" evidence="9">
    <location>
        <begin position="924"/>
        <end position="949"/>
    </location>
</feature>
<dbReference type="Gene3D" id="3.30.70.1440">
    <property type="entry name" value="Multidrug efflux transporter AcrB pore domain"/>
    <property type="match status" value="1"/>
</dbReference>
<evidence type="ECO:0000313" key="11">
    <source>
        <dbReference type="Proteomes" id="UP000614287"/>
    </source>
</evidence>
<keyword evidence="7 9" id="KW-1133">Transmembrane helix</keyword>
<organism evidence="10 11">
    <name type="scientific">Formosimonas limnophila</name>
    <dbReference type="NCBI Taxonomy" id="1384487"/>
    <lineage>
        <taxon>Bacteria</taxon>
        <taxon>Pseudomonadati</taxon>
        <taxon>Pseudomonadota</taxon>
        <taxon>Betaproteobacteria</taxon>
        <taxon>Burkholderiales</taxon>
        <taxon>Burkholderiaceae</taxon>
        <taxon>Formosimonas</taxon>
    </lineage>
</organism>
<comment type="similarity">
    <text evidence="2 9">Belongs to the resistance-nodulation-cell division (RND) (TC 2.A.6) family.</text>
</comment>
<dbReference type="GO" id="GO:0042910">
    <property type="term" value="F:xenobiotic transmembrane transporter activity"/>
    <property type="evidence" value="ECO:0007669"/>
    <property type="project" value="TreeGrafter"/>
</dbReference>
<dbReference type="SUPFAM" id="SSF82714">
    <property type="entry name" value="Multidrug efflux transporter AcrB TolC docking domain, DN and DC subdomains"/>
    <property type="match status" value="2"/>
</dbReference>
<dbReference type="NCBIfam" id="NF000282">
    <property type="entry name" value="RND_permease_1"/>
    <property type="match status" value="1"/>
</dbReference>
<feature type="transmembrane region" description="Helical" evidence="9">
    <location>
        <begin position="898"/>
        <end position="918"/>
    </location>
</feature>
<feature type="transmembrane region" description="Helical" evidence="9">
    <location>
        <begin position="368"/>
        <end position="389"/>
    </location>
</feature>
<dbReference type="PANTHER" id="PTHR32063">
    <property type="match status" value="1"/>
</dbReference>
<reference evidence="10" key="2">
    <citation type="submission" date="2020-09" db="EMBL/GenBank/DDBJ databases">
        <authorList>
            <person name="Sun Q."/>
            <person name="Kim S."/>
        </authorList>
    </citation>
    <scope>NUCLEOTIDE SEQUENCE</scope>
    <source>
        <strain evidence="10">KCTC 32501</strain>
    </source>
</reference>
<dbReference type="Proteomes" id="UP000614287">
    <property type="component" value="Unassembled WGS sequence"/>
</dbReference>
<sequence>MISEFFIRRPIFATVLSIIITLAGFAAMRSLPIEQYPQIVPPQVTVTAAYPGASAEVIASTVAAPLEQQINGVDNMLYLQSTSAGSGQISINVTFKIGTDPDQATINVNNRVQAALAKMPAEVRQIGVTVQKQSPAFLKVIALYSPNESVDQVTMSNYATLNVVDELQRIPGVGSVLNFIAKDYSMRVWLHPDKLAQLKLTPSDVAAAIAEQNSQFAAGKIGAEPMDKPNEFSYTISTQGRLQTVEQFENIILRASSDGSVLRLKDVARVELGSQSYDVVSTLNGKPTVPLGIFLAPGANQLQVAQEVDATMKRLQEKFPPDVTYKTPYDTTKFVSQSITEVVHTLVEAMILVFLVVYLFLQNWRATLIPSLAVPVSIMGTFAGMYLLGFSINTLTLFGMVLSIGIVVDDAIVVLENVERIMHTEKKTPFEATRQAMQEVSGPVVAIVLVLCAVFVPVAFLGGIAGQMYKQFAITIAVSVTISGFVALTLTPALCIAFLKPDHDRKPNRFFDWFNRKFENLTDRYTRGVTFFIKRTVIGGLVFAGIIALTIGLFKLVPSSLAPDEDQGYIIAAAILPDGASLQRTQAVGKQLDEIANNLPGKEDVFIINGLDLFSFTSKTSSAVSFIPLKDWSERTTPETSSQALVGQIFGQGMQKVTDGMLIAFNPPPISGMSNTGGFEAYIQSRGSGSSTDLADVTQKLLAAAHSRPELAGLQSTFSASVPQVNVQLDREKARTLGVSVDSVFAAMQATFGSLYVNDFNMLGRNFRVELQSEAAFRDDVSRINSIFVRSNAGEMVPLSALLTVTKTVGPETLERYNVFTAAKIVGGPAPGYSSGESLAAMEVIAKEVLPEGYSLAWTGSAFQERSTSGASGQVFIFGIIIVFLILAALYERWTLPIAVLLAVPFAVFGALLANWMRGLANDVYFQVALVTLIGLSAKNAILIVEFAMMQTQAGMSFAQSAISAAKLRFRPIVMTSLAFVLGCVPLAISTGAGSASRHSIGTGVIGGMLAATFLATFLIPMFYMLVMDWTQKAADKWRKNHPKKEVEHV</sequence>
<keyword evidence="3 9" id="KW-0813">Transport</keyword>
<feature type="transmembrane region" description="Helical" evidence="9">
    <location>
        <begin position="444"/>
        <end position="466"/>
    </location>
</feature>
<dbReference type="InterPro" id="IPR004764">
    <property type="entry name" value="MdtF-like"/>
</dbReference>
<dbReference type="Gene3D" id="3.30.70.1320">
    <property type="entry name" value="Multidrug efflux transporter AcrB pore domain like"/>
    <property type="match status" value="1"/>
</dbReference>
<keyword evidence="8 9" id="KW-0472">Membrane</keyword>
<dbReference type="FunFam" id="3.30.70.1430:FF:000001">
    <property type="entry name" value="Efflux pump membrane transporter"/>
    <property type="match status" value="1"/>
</dbReference>
<evidence type="ECO:0000256" key="4">
    <source>
        <dbReference type="ARBA" id="ARBA00022475"/>
    </source>
</evidence>
<dbReference type="GO" id="GO:0009636">
    <property type="term" value="P:response to toxic substance"/>
    <property type="evidence" value="ECO:0007669"/>
    <property type="project" value="UniProtKB-ARBA"/>
</dbReference>